<feature type="compositionally biased region" description="Low complexity" evidence="1">
    <location>
        <begin position="107"/>
        <end position="120"/>
    </location>
</feature>
<feature type="compositionally biased region" description="Polar residues" evidence="1">
    <location>
        <begin position="33"/>
        <end position="51"/>
    </location>
</feature>
<reference evidence="3 5" key="1">
    <citation type="submission" date="2017-11" db="EMBL/GenBank/DDBJ databases">
        <title>De novo assembly and phasing of dikaryotic genomes from two isolates of Puccinia coronata f. sp. avenae, the causal agent of oat crown rust.</title>
        <authorList>
            <person name="Miller M.E."/>
            <person name="Zhang Y."/>
            <person name="Omidvar V."/>
            <person name="Sperschneider J."/>
            <person name="Schwessinger B."/>
            <person name="Raley C."/>
            <person name="Palmer J.M."/>
            <person name="Garnica D."/>
            <person name="Upadhyaya N."/>
            <person name="Rathjen J."/>
            <person name="Taylor J.M."/>
            <person name="Park R.F."/>
            <person name="Dodds P.N."/>
            <person name="Hirsch C.D."/>
            <person name="Kianian S.F."/>
            <person name="Figueroa M."/>
        </authorList>
    </citation>
    <scope>NUCLEOTIDE SEQUENCE [LARGE SCALE GENOMIC DNA]</scope>
    <source>
        <strain evidence="3">12NC29</strain>
    </source>
</reference>
<feature type="compositionally biased region" description="Acidic residues" evidence="1">
    <location>
        <begin position="296"/>
        <end position="306"/>
    </location>
</feature>
<dbReference type="InterPro" id="IPR024752">
    <property type="entry name" value="Myb/SANT-like_dom"/>
</dbReference>
<keyword evidence="5" id="KW-1185">Reference proteome</keyword>
<dbReference type="OrthoDB" id="76215at2759"/>
<feature type="domain" description="Myb/SANT-like" evidence="2">
    <location>
        <begin position="136"/>
        <end position="233"/>
    </location>
</feature>
<organism evidence="3 5">
    <name type="scientific">Puccinia coronata f. sp. avenae</name>
    <dbReference type="NCBI Taxonomy" id="200324"/>
    <lineage>
        <taxon>Eukaryota</taxon>
        <taxon>Fungi</taxon>
        <taxon>Dikarya</taxon>
        <taxon>Basidiomycota</taxon>
        <taxon>Pucciniomycotina</taxon>
        <taxon>Pucciniomycetes</taxon>
        <taxon>Pucciniales</taxon>
        <taxon>Pucciniaceae</taxon>
        <taxon>Puccinia</taxon>
    </lineage>
</organism>
<feature type="region of interest" description="Disordered" evidence="1">
    <location>
        <begin position="278"/>
        <end position="328"/>
    </location>
</feature>
<feature type="region of interest" description="Disordered" evidence="1">
    <location>
        <begin position="30"/>
        <end position="79"/>
    </location>
</feature>
<evidence type="ECO:0000313" key="5">
    <source>
        <dbReference type="Proteomes" id="UP000235388"/>
    </source>
</evidence>
<feature type="compositionally biased region" description="Low complexity" evidence="1">
    <location>
        <begin position="52"/>
        <end position="79"/>
    </location>
</feature>
<dbReference type="EMBL" id="PGCJ01000015">
    <property type="protein sequence ID" value="PLW57040.1"/>
    <property type="molecule type" value="Genomic_DNA"/>
</dbReference>
<feature type="region of interest" description="Disordered" evidence="1">
    <location>
        <begin position="97"/>
        <end position="125"/>
    </location>
</feature>
<dbReference type="Proteomes" id="UP000235388">
    <property type="component" value="Unassembled WGS sequence"/>
</dbReference>
<comment type="caution">
    <text evidence="3">The sequence shown here is derived from an EMBL/GenBank/DDBJ whole genome shotgun (WGS) entry which is preliminary data.</text>
</comment>
<accession>A0A2N5W4B8</accession>
<evidence type="ECO:0000313" key="4">
    <source>
        <dbReference type="EMBL" id="PLW58367.1"/>
    </source>
</evidence>
<dbReference type="AlphaFoldDB" id="A0A2N5W4B8"/>
<evidence type="ECO:0000313" key="3">
    <source>
        <dbReference type="EMBL" id="PLW57040.1"/>
    </source>
</evidence>
<dbReference type="PANTHER" id="PTHR46929:SF3">
    <property type="entry name" value="MYB_SANT-LIKE DOMAIN-CONTAINING PROTEIN"/>
    <property type="match status" value="1"/>
</dbReference>
<protein>
    <recommendedName>
        <fullName evidence="2">Myb/SANT-like domain-containing protein</fullName>
    </recommendedName>
</protein>
<sequence length="419" mass="45358">MPPKDSTRGRRPTRPNPSQVLAARARLNAAANMTTSTSPSLDVASTVSETNAPAVTPAPTSTPAASSSLATSLTPTPSSTLTLTVSDERTAETLVVSQENTQHTESSDSQLESQETSLSQIPDSQLSVNHKKTTCRWTEEDDAALIHALVAEKTIHPSTVNGFKAVSWHQAMKALEGSEIENGSKAKDIAACKSRWFALKKMYTSFKTLWTMSGAGWDESAKMISLPPAVWKDLSLNTSSQGRELSRWQNRPFPLFHDLNGLIEGNIATGDLMMTTADDEPVASGDIGNDIPPDSQLEDDSNDDTPEITPTASLATPSSSKRKRGSAVSPDVILTEMRNMTSSWAESMRAPIPPLIFSPSAPPPTIHMQAISLVQQEDGLLPSQIFEAIDFLARDSNSEVYVSLNEALRPTWLRMKLGW</sequence>
<gene>
    <name evidence="4" type="ORF">PCANC_00467</name>
    <name evidence="3" type="ORF">PCANC_02813</name>
</gene>
<feature type="compositionally biased region" description="Low complexity" evidence="1">
    <location>
        <begin position="309"/>
        <end position="319"/>
    </location>
</feature>
<dbReference type="PANTHER" id="PTHR46929">
    <property type="entry name" value="EXPRESSED PROTEIN"/>
    <property type="match status" value="1"/>
</dbReference>
<name>A0A2N5W4B8_9BASI</name>
<dbReference type="EMBL" id="PGCJ01000003">
    <property type="protein sequence ID" value="PLW58367.1"/>
    <property type="molecule type" value="Genomic_DNA"/>
</dbReference>
<dbReference type="Pfam" id="PF12776">
    <property type="entry name" value="Myb_DNA-bind_3"/>
    <property type="match status" value="1"/>
</dbReference>
<proteinExistence type="predicted"/>
<evidence type="ECO:0000256" key="1">
    <source>
        <dbReference type="SAM" id="MobiDB-lite"/>
    </source>
</evidence>
<evidence type="ECO:0000259" key="2">
    <source>
        <dbReference type="Pfam" id="PF12776"/>
    </source>
</evidence>